<name>A0ACB9TXF4_HOLOL</name>
<proteinExistence type="predicted"/>
<keyword evidence="1" id="KW-0675">Receptor</keyword>
<sequence length="311" mass="36761">MNILPKKRWHVRNKDNIARVRRDEAKAAEEERLKQERTKLAEQEARTELLRQRARERLKTDDFVSLSSDGGNISINTEDGHVNFFKDLEDETDECKKTNAEHDKEKKEEQEQYEKKIGYLTYLGQDTNEALGKQSWYNIAPNRSNKDDNEEVNLKTKTDLDPLSIMKKFMEKPNATKTKSNDNVGISVLESTREKEIITLNYKEDNKKSSKRRRDSDSNFAKKHKKRKHKHNDTSESESESDLEKIEKQKKLELLRSERLKREREERLRVEQLFSKQNKNNSNAINNVNISVKQKYNSQFNPELAKQNYKD</sequence>
<keyword evidence="2" id="KW-1185">Reference proteome</keyword>
<comment type="caution">
    <text evidence="1">The sequence shown here is derived from an EMBL/GenBank/DDBJ whole genome shotgun (WGS) entry which is preliminary data.</text>
</comment>
<evidence type="ECO:0000313" key="2">
    <source>
        <dbReference type="Proteomes" id="UP001056778"/>
    </source>
</evidence>
<protein>
    <submittedName>
        <fullName evidence="1">Leukocyte receptor cluster lrc member 1</fullName>
    </submittedName>
</protein>
<dbReference type="Proteomes" id="UP001056778">
    <property type="component" value="Chromosome 1"/>
</dbReference>
<reference evidence="1" key="1">
    <citation type="submission" date="2022-04" db="EMBL/GenBank/DDBJ databases">
        <title>Chromosome-scale genome assembly of Holotrichia oblita Faldermann.</title>
        <authorList>
            <person name="Rongchong L."/>
        </authorList>
    </citation>
    <scope>NUCLEOTIDE SEQUENCE</scope>
    <source>
        <strain evidence="1">81SQS9</strain>
    </source>
</reference>
<gene>
    <name evidence="1" type="ORF">MML48_1g08683</name>
</gene>
<evidence type="ECO:0000313" key="1">
    <source>
        <dbReference type="EMBL" id="KAI4471577.1"/>
    </source>
</evidence>
<organism evidence="1 2">
    <name type="scientific">Holotrichia oblita</name>
    <name type="common">Chafer beetle</name>
    <dbReference type="NCBI Taxonomy" id="644536"/>
    <lineage>
        <taxon>Eukaryota</taxon>
        <taxon>Metazoa</taxon>
        <taxon>Ecdysozoa</taxon>
        <taxon>Arthropoda</taxon>
        <taxon>Hexapoda</taxon>
        <taxon>Insecta</taxon>
        <taxon>Pterygota</taxon>
        <taxon>Neoptera</taxon>
        <taxon>Endopterygota</taxon>
        <taxon>Coleoptera</taxon>
        <taxon>Polyphaga</taxon>
        <taxon>Scarabaeiformia</taxon>
        <taxon>Scarabaeidae</taxon>
        <taxon>Melolonthinae</taxon>
        <taxon>Holotrichia</taxon>
    </lineage>
</organism>
<accession>A0ACB9TXF4</accession>
<dbReference type="EMBL" id="CM043015">
    <property type="protein sequence ID" value="KAI4471577.1"/>
    <property type="molecule type" value="Genomic_DNA"/>
</dbReference>